<accession>F2BBP6</accession>
<dbReference type="InterPro" id="IPR013321">
    <property type="entry name" value="Arc_rbn_hlx_hlx"/>
</dbReference>
<keyword evidence="2" id="KW-1185">Reference proteome</keyword>
<dbReference type="InterPro" id="IPR007337">
    <property type="entry name" value="RelB/DinJ"/>
</dbReference>
<name>F2BBP6_9NEIS</name>
<dbReference type="HOGENOM" id="CLU_154558_10_0_4"/>
<sequence length="95" mass="10584">MTATNYNIRIDRDLRDRAFAVFESYGLAPAQAIKLFLNQVADTRTVPLSFDYNAGHVFNAAARQSLIEARKEFETAARYPGVEEAVAAMREIAGE</sequence>
<dbReference type="Gene3D" id="1.10.1220.10">
    <property type="entry name" value="Met repressor-like"/>
    <property type="match status" value="1"/>
</dbReference>
<reference evidence="1 2" key="1">
    <citation type="submission" date="2011-02" db="EMBL/GenBank/DDBJ databases">
        <authorList>
            <person name="Muzny D."/>
            <person name="Qin X."/>
            <person name="Deng J."/>
            <person name="Jiang H."/>
            <person name="Liu Y."/>
            <person name="Qu J."/>
            <person name="Song X.-Z."/>
            <person name="Zhang L."/>
            <person name="Thornton R."/>
            <person name="Coyle M."/>
            <person name="Francisco L."/>
            <person name="Jackson L."/>
            <person name="Javaid M."/>
            <person name="Korchina V."/>
            <person name="Kovar C."/>
            <person name="Mata R."/>
            <person name="Mathew T."/>
            <person name="Ngo R."/>
            <person name="Nguyen L."/>
            <person name="Nguyen N."/>
            <person name="Okwuonu G."/>
            <person name="Ongeri F."/>
            <person name="Pham C."/>
            <person name="Simmons D."/>
            <person name="Wilczek-Boney K."/>
            <person name="Hale W."/>
            <person name="Jakkamsetti A."/>
            <person name="Pham P."/>
            <person name="Ruth R."/>
            <person name="San Lucas F."/>
            <person name="Warren J."/>
            <person name="Zhang J."/>
            <person name="Zhao Z."/>
            <person name="Zhou C."/>
            <person name="Zhu D."/>
            <person name="Lee S."/>
            <person name="Bess C."/>
            <person name="Blankenburg K."/>
            <person name="Forbes L."/>
            <person name="Fu Q."/>
            <person name="Gubbala S."/>
            <person name="Hirani K."/>
            <person name="Jayaseelan J.C."/>
            <person name="Lara F."/>
            <person name="Munidasa M."/>
            <person name="Palculict T."/>
            <person name="Patil S."/>
            <person name="Pu L.-L."/>
            <person name="Saada N."/>
            <person name="Tang L."/>
            <person name="Weissenberger G."/>
            <person name="Zhu Y."/>
            <person name="Hemphill L."/>
            <person name="Shang Y."/>
            <person name="Youmans B."/>
            <person name="Ayvaz T."/>
            <person name="Ross M."/>
            <person name="Santibanez J."/>
            <person name="Aqrawi P."/>
            <person name="Gross S."/>
            <person name="Joshi V."/>
            <person name="Fowler G."/>
            <person name="Nazareth L."/>
            <person name="Reid J."/>
            <person name="Worley K."/>
            <person name="Petrosino J."/>
            <person name="Highlander S."/>
            <person name="Gibbs R."/>
        </authorList>
    </citation>
    <scope>NUCLEOTIDE SEQUENCE [LARGE SCALE GENOMIC DNA]</scope>
    <source>
        <strain evidence="1 2">ATCC BAA-1200</strain>
    </source>
</reference>
<dbReference type="GO" id="GO:0006355">
    <property type="term" value="P:regulation of DNA-templated transcription"/>
    <property type="evidence" value="ECO:0007669"/>
    <property type="project" value="InterPro"/>
</dbReference>
<evidence type="ECO:0000313" key="2">
    <source>
        <dbReference type="Proteomes" id="UP000004105"/>
    </source>
</evidence>
<comment type="caution">
    <text evidence="1">The sequence shown here is derived from an EMBL/GenBank/DDBJ whole genome shotgun (WGS) entry which is preliminary data.</text>
</comment>
<proteinExistence type="predicted"/>
<dbReference type="RefSeq" id="WP_007342160.1">
    <property type="nucleotide sequence ID" value="NZ_GL878494.1"/>
</dbReference>
<gene>
    <name evidence="1" type="ORF">HMPREF9123_1151</name>
</gene>
<evidence type="ECO:0000313" key="1">
    <source>
        <dbReference type="EMBL" id="EGF11192.1"/>
    </source>
</evidence>
<protein>
    <submittedName>
        <fullName evidence="1">RelB protein</fullName>
    </submittedName>
</protein>
<organism evidence="1 2">
    <name type="scientific">Neisseria bacilliformis ATCC BAA-1200</name>
    <dbReference type="NCBI Taxonomy" id="888742"/>
    <lineage>
        <taxon>Bacteria</taxon>
        <taxon>Pseudomonadati</taxon>
        <taxon>Pseudomonadota</taxon>
        <taxon>Betaproteobacteria</taxon>
        <taxon>Neisseriales</taxon>
        <taxon>Neisseriaceae</taxon>
        <taxon>Neisseria</taxon>
    </lineage>
</organism>
<dbReference type="OrthoDB" id="8613542at2"/>
<dbReference type="EMBL" id="AFAY01000022">
    <property type="protein sequence ID" value="EGF11192.1"/>
    <property type="molecule type" value="Genomic_DNA"/>
</dbReference>
<dbReference type="AlphaFoldDB" id="F2BBP6"/>
<dbReference type="NCBIfam" id="TIGR02384">
    <property type="entry name" value="RelB_DinJ"/>
    <property type="match status" value="1"/>
</dbReference>
<dbReference type="Pfam" id="PF04221">
    <property type="entry name" value="RelB"/>
    <property type="match status" value="1"/>
</dbReference>
<dbReference type="Proteomes" id="UP000004105">
    <property type="component" value="Unassembled WGS sequence"/>
</dbReference>